<feature type="non-terminal residue" evidence="2">
    <location>
        <position position="1"/>
    </location>
</feature>
<dbReference type="PROSITE" id="PS50982">
    <property type="entry name" value="MBD"/>
    <property type="match status" value="1"/>
</dbReference>
<name>A0A7T8H1T9_CALRO</name>
<sequence length="95" mass="11083">YKLDMNASGDEVIMEQLPGGWTKRSVQRRKEPSRWDTTLCTPNNVKIRSRIALIRYISEKQIVIDPRVINFEQPFSKTDSNIKSLNEGRFITEVK</sequence>
<evidence type="ECO:0000313" key="2">
    <source>
        <dbReference type="EMBL" id="QQP41945.1"/>
    </source>
</evidence>
<dbReference type="AlphaFoldDB" id="A0A7T8H1T9"/>
<proteinExistence type="predicted"/>
<gene>
    <name evidence="2" type="ORF">FKW44_016462</name>
</gene>
<keyword evidence="3" id="KW-1185">Reference proteome</keyword>
<dbReference type="GO" id="GO:0003677">
    <property type="term" value="F:DNA binding"/>
    <property type="evidence" value="ECO:0007669"/>
    <property type="project" value="InterPro"/>
</dbReference>
<dbReference type="InterPro" id="IPR016177">
    <property type="entry name" value="DNA-bd_dom_sf"/>
</dbReference>
<dbReference type="SUPFAM" id="SSF54171">
    <property type="entry name" value="DNA-binding domain"/>
    <property type="match status" value="1"/>
</dbReference>
<accession>A0A7T8H1T9</accession>
<evidence type="ECO:0000259" key="1">
    <source>
        <dbReference type="PROSITE" id="PS50982"/>
    </source>
</evidence>
<evidence type="ECO:0000313" key="3">
    <source>
        <dbReference type="Proteomes" id="UP000595437"/>
    </source>
</evidence>
<protein>
    <submittedName>
        <fullName evidence="2">THAP domain containing_ apoptosis associated protein 2</fullName>
    </submittedName>
</protein>
<dbReference type="InterPro" id="IPR001739">
    <property type="entry name" value="Methyl_CpG_DNA-bd"/>
</dbReference>
<dbReference type="Proteomes" id="UP000595437">
    <property type="component" value="Chromosome 11"/>
</dbReference>
<dbReference type="Pfam" id="PF01429">
    <property type="entry name" value="MBD"/>
    <property type="match status" value="1"/>
</dbReference>
<dbReference type="Gene3D" id="3.30.890.10">
    <property type="entry name" value="Methyl-cpg-binding Protein 2, Chain A"/>
    <property type="match status" value="1"/>
</dbReference>
<organism evidence="2 3">
    <name type="scientific">Caligus rogercresseyi</name>
    <name type="common">Sea louse</name>
    <dbReference type="NCBI Taxonomy" id="217165"/>
    <lineage>
        <taxon>Eukaryota</taxon>
        <taxon>Metazoa</taxon>
        <taxon>Ecdysozoa</taxon>
        <taxon>Arthropoda</taxon>
        <taxon>Crustacea</taxon>
        <taxon>Multicrustacea</taxon>
        <taxon>Hexanauplia</taxon>
        <taxon>Copepoda</taxon>
        <taxon>Siphonostomatoida</taxon>
        <taxon>Caligidae</taxon>
        <taxon>Caligus</taxon>
    </lineage>
</organism>
<reference evidence="3" key="1">
    <citation type="submission" date="2021-01" db="EMBL/GenBank/DDBJ databases">
        <title>Caligus Genome Assembly.</title>
        <authorList>
            <person name="Gallardo-Escarate C."/>
        </authorList>
    </citation>
    <scope>NUCLEOTIDE SEQUENCE [LARGE SCALE GENOMIC DNA]</scope>
</reference>
<feature type="non-terminal residue" evidence="2">
    <location>
        <position position="95"/>
    </location>
</feature>
<dbReference type="EMBL" id="CP045900">
    <property type="protein sequence ID" value="QQP41945.1"/>
    <property type="molecule type" value="Genomic_DNA"/>
</dbReference>
<feature type="domain" description="MBD" evidence="1">
    <location>
        <begin position="7"/>
        <end position="78"/>
    </location>
</feature>